<evidence type="ECO:0000313" key="2">
    <source>
        <dbReference type="Proteomes" id="UP001207468"/>
    </source>
</evidence>
<comment type="caution">
    <text evidence="1">The sequence shown here is derived from an EMBL/GenBank/DDBJ whole genome shotgun (WGS) entry which is preliminary data.</text>
</comment>
<protein>
    <submittedName>
        <fullName evidence="1">FAD/NAD-P-binding domain-containing protein</fullName>
    </submittedName>
</protein>
<dbReference type="Proteomes" id="UP001207468">
    <property type="component" value="Unassembled WGS sequence"/>
</dbReference>
<gene>
    <name evidence="1" type="ORF">F5148DRAFT_1222709</name>
</gene>
<keyword evidence="2" id="KW-1185">Reference proteome</keyword>
<sequence>MSLPSSTRVLVVGAGPAGMACAISLWDSGVKDVVIVDADEQALGVSNASRAIVIHAATLEALDSLGCADSLVARGIKGASMNYYDRSDNLLMGVDFTDGLLGKTSHPYFVLLPQRITEDVLSQKLKDVGVPIYRPYKAVDMRENHQDARAVDVLFENGQSITAQYVIGADGSQSMVRQLSGVAFADPGTTPGKPEAMNTLAQMVIADITFDGTPHITDKLYAVLSLESFFILAHLQHPTAGSKDANGKQIYRLACGVPLTDGAPPSKSSVEYCQALIEKYGPHSLSCDKNKNPHAIKVTDVVWSTRFRTKYAVADTFFTYFGGGSSNGAGSTGARVCLIGDAAHIHPPAGGQGMNLGLRDGVSLGPIIAAALTAGTSPETDEKVRAHMALRRERAVNVIGVAKVMAGAVGMAPGVRDMFSWSPIHIFTVRDWMLWMLCKSRWVRETIAYKFSGIGEP</sequence>
<accession>A0ACC0U2J4</accession>
<proteinExistence type="predicted"/>
<dbReference type="EMBL" id="JAGFNK010000223">
    <property type="protein sequence ID" value="KAI9457304.1"/>
    <property type="molecule type" value="Genomic_DNA"/>
</dbReference>
<organism evidence="1 2">
    <name type="scientific">Russula earlei</name>
    <dbReference type="NCBI Taxonomy" id="71964"/>
    <lineage>
        <taxon>Eukaryota</taxon>
        <taxon>Fungi</taxon>
        <taxon>Dikarya</taxon>
        <taxon>Basidiomycota</taxon>
        <taxon>Agaricomycotina</taxon>
        <taxon>Agaricomycetes</taxon>
        <taxon>Russulales</taxon>
        <taxon>Russulaceae</taxon>
        <taxon>Russula</taxon>
    </lineage>
</organism>
<evidence type="ECO:0000313" key="1">
    <source>
        <dbReference type="EMBL" id="KAI9457304.1"/>
    </source>
</evidence>
<reference evidence="1" key="1">
    <citation type="submission" date="2021-03" db="EMBL/GenBank/DDBJ databases">
        <title>Evolutionary priming and transition to the ectomycorrhizal habit in an iconic lineage of mushroom-forming fungi: is preadaptation a requirement?</title>
        <authorList>
            <consortium name="DOE Joint Genome Institute"/>
            <person name="Looney B.P."/>
            <person name="Miyauchi S."/>
            <person name="Morin E."/>
            <person name="Drula E."/>
            <person name="Courty P.E."/>
            <person name="Chicoki N."/>
            <person name="Fauchery L."/>
            <person name="Kohler A."/>
            <person name="Kuo A."/>
            <person name="LaButti K."/>
            <person name="Pangilinan J."/>
            <person name="Lipzen A."/>
            <person name="Riley R."/>
            <person name="Andreopoulos W."/>
            <person name="He G."/>
            <person name="Johnson J."/>
            <person name="Barry K.W."/>
            <person name="Grigoriev I.V."/>
            <person name="Nagy L."/>
            <person name="Hibbett D."/>
            <person name="Henrissat B."/>
            <person name="Matheny P.B."/>
            <person name="Labbe J."/>
            <person name="Martin A.F."/>
        </authorList>
    </citation>
    <scope>NUCLEOTIDE SEQUENCE</scope>
    <source>
        <strain evidence="1">BPL698</strain>
    </source>
</reference>
<name>A0ACC0U2J4_9AGAM</name>